<name>A0ABM0JGV7_APLCA</name>
<feature type="region of interest" description="Disordered" evidence="5">
    <location>
        <begin position="1"/>
        <end position="27"/>
    </location>
</feature>
<dbReference type="Proteomes" id="UP000694888">
    <property type="component" value="Unplaced"/>
</dbReference>
<dbReference type="InterPro" id="IPR001841">
    <property type="entry name" value="Znf_RING"/>
</dbReference>
<feature type="region of interest" description="Disordered" evidence="5">
    <location>
        <begin position="456"/>
        <end position="560"/>
    </location>
</feature>
<dbReference type="Gene3D" id="3.30.40.10">
    <property type="entry name" value="Zinc/RING finger domain, C3HC4 (zinc finger)"/>
    <property type="match status" value="1"/>
</dbReference>
<keyword evidence="8" id="KW-1185">Reference proteome</keyword>
<feature type="domain" description="RING-type" evidence="6">
    <location>
        <begin position="54"/>
        <end position="114"/>
    </location>
</feature>
<evidence type="ECO:0000313" key="8">
    <source>
        <dbReference type="Proteomes" id="UP000694888"/>
    </source>
</evidence>
<keyword evidence="2 4" id="KW-0863">Zinc-finger</keyword>
<feature type="domain" description="B box-type" evidence="7">
    <location>
        <begin position="146"/>
        <end position="190"/>
    </location>
</feature>
<sequence>MTSTDNNAGNSAMANDSRGGGTGGGGGGATVAISDGGRALIVDEAYFEEQFLRCQVCNERFDQSERMPKSLPCNHTFCLPCLTQIFDHAQPPNRRTLLWADETLDGALKCPTCRVEIFLARIKIKELPNDHRVVQMIDFLSQAVAKSHNVCSKHERQPLNFFCKKCLVPVCRDCTVLDHKETEGHNITDVSEALNDNSAQFTEIENNSRLTLEKMKARSDALANASKSLDILDRRLKSEIKETFIEYRLLLEKRQEALTSMVHQIVKDQKALINTRFVEVCEHGTQLQKLYDEFKASKNSNDIRKLFTINQEMKDHEAKFTEVASQEDTELFQSCEFEAQNDCAFLTDMSSLGEVRQKADPGLKEPVSAHQLVYLDMEEQRERQRRIDNQIGNYGDCDEAFVRGANIEAGGFDHHHYEDSDEAGEAGEADDPRGDIPHLEVSRLISRYMREVHLHEDMEGHEGATGSRNRRSYDATPRRGRRNRDTNSSQVSSSLAMQSPSDFLRAARAAEVGNGSSSSSSSGYPRPGSRSRSGASTNYRVVRHQNAMRQQGGHSPEDSN</sequence>
<evidence type="ECO:0000259" key="6">
    <source>
        <dbReference type="PROSITE" id="PS50089"/>
    </source>
</evidence>
<evidence type="ECO:0000256" key="1">
    <source>
        <dbReference type="ARBA" id="ARBA00022723"/>
    </source>
</evidence>
<dbReference type="PROSITE" id="PS50089">
    <property type="entry name" value="ZF_RING_2"/>
    <property type="match status" value="1"/>
</dbReference>
<dbReference type="InterPro" id="IPR027370">
    <property type="entry name" value="Znf-RING_euk"/>
</dbReference>
<evidence type="ECO:0000313" key="9">
    <source>
        <dbReference type="RefSeq" id="XP_005093393.1"/>
    </source>
</evidence>
<evidence type="ECO:0000256" key="2">
    <source>
        <dbReference type="ARBA" id="ARBA00022771"/>
    </source>
</evidence>
<dbReference type="InterPro" id="IPR047153">
    <property type="entry name" value="TRIM45/56/19-like"/>
</dbReference>
<feature type="compositionally biased region" description="Low complexity" evidence="5">
    <location>
        <begin position="488"/>
        <end position="501"/>
    </location>
</feature>
<dbReference type="InterPro" id="IPR000315">
    <property type="entry name" value="Znf_B-box"/>
</dbReference>
<dbReference type="Gene3D" id="3.30.160.60">
    <property type="entry name" value="Classic Zinc Finger"/>
    <property type="match status" value="1"/>
</dbReference>
<proteinExistence type="predicted"/>
<dbReference type="PANTHER" id="PTHR25462:SF299">
    <property type="entry name" value="E3 UBIQUITIN-PROTEIN LIGASE TRIM56"/>
    <property type="match status" value="1"/>
</dbReference>
<feature type="compositionally biased region" description="Low complexity" evidence="5">
    <location>
        <begin position="515"/>
        <end position="536"/>
    </location>
</feature>
<dbReference type="SUPFAM" id="SSF57850">
    <property type="entry name" value="RING/U-box"/>
    <property type="match status" value="1"/>
</dbReference>
<organism evidence="8 9">
    <name type="scientific">Aplysia californica</name>
    <name type="common">California sea hare</name>
    <dbReference type="NCBI Taxonomy" id="6500"/>
    <lineage>
        <taxon>Eukaryota</taxon>
        <taxon>Metazoa</taxon>
        <taxon>Spiralia</taxon>
        <taxon>Lophotrochozoa</taxon>
        <taxon>Mollusca</taxon>
        <taxon>Gastropoda</taxon>
        <taxon>Heterobranchia</taxon>
        <taxon>Euthyneura</taxon>
        <taxon>Tectipleura</taxon>
        <taxon>Aplysiida</taxon>
        <taxon>Aplysioidea</taxon>
        <taxon>Aplysiidae</taxon>
        <taxon>Aplysia</taxon>
    </lineage>
</organism>
<dbReference type="InterPro" id="IPR017907">
    <property type="entry name" value="Znf_RING_CS"/>
</dbReference>
<feature type="compositionally biased region" description="Acidic residues" evidence="5">
    <location>
        <begin position="419"/>
        <end position="429"/>
    </location>
</feature>
<keyword evidence="1" id="KW-0479">Metal-binding</keyword>
<dbReference type="GeneID" id="101856497"/>
<dbReference type="SMART" id="SM00336">
    <property type="entry name" value="BBOX"/>
    <property type="match status" value="1"/>
</dbReference>
<evidence type="ECO:0000259" key="7">
    <source>
        <dbReference type="PROSITE" id="PS50119"/>
    </source>
</evidence>
<feature type="compositionally biased region" description="Gly residues" evidence="5">
    <location>
        <begin position="18"/>
        <end position="27"/>
    </location>
</feature>
<dbReference type="PROSITE" id="PS00518">
    <property type="entry name" value="ZF_RING_1"/>
    <property type="match status" value="1"/>
</dbReference>
<dbReference type="InterPro" id="IPR013083">
    <property type="entry name" value="Znf_RING/FYVE/PHD"/>
</dbReference>
<evidence type="ECO:0000256" key="4">
    <source>
        <dbReference type="PROSITE-ProRule" id="PRU00024"/>
    </source>
</evidence>
<evidence type="ECO:0000256" key="3">
    <source>
        <dbReference type="ARBA" id="ARBA00022833"/>
    </source>
</evidence>
<dbReference type="Pfam" id="PF13445">
    <property type="entry name" value="zf-RING_UBOX"/>
    <property type="match status" value="1"/>
</dbReference>
<evidence type="ECO:0000256" key="5">
    <source>
        <dbReference type="SAM" id="MobiDB-lite"/>
    </source>
</evidence>
<gene>
    <name evidence="9" type="primary">LOC101856497</name>
</gene>
<dbReference type="RefSeq" id="XP_005093393.1">
    <property type="nucleotide sequence ID" value="XM_005093336.3"/>
</dbReference>
<keyword evidence="3" id="KW-0862">Zinc</keyword>
<feature type="compositionally biased region" description="Polar residues" evidence="5">
    <location>
        <begin position="1"/>
        <end position="14"/>
    </location>
</feature>
<feature type="region of interest" description="Disordered" evidence="5">
    <location>
        <begin position="412"/>
        <end position="436"/>
    </location>
</feature>
<protein>
    <submittedName>
        <fullName evidence="9">Tripartite motif-containing protein 54</fullName>
    </submittedName>
</protein>
<dbReference type="PANTHER" id="PTHR25462">
    <property type="entry name" value="BONUS, ISOFORM C-RELATED"/>
    <property type="match status" value="1"/>
</dbReference>
<dbReference type="PROSITE" id="PS50119">
    <property type="entry name" value="ZF_BBOX"/>
    <property type="match status" value="1"/>
</dbReference>
<dbReference type="SMART" id="SM00184">
    <property type="entry name" value="RING"/>
    <property type="match status" value="1"/>
</dbReference>
<reference evidence="9" key="1">
    <citation type="submission" date="2025-08" db="UniProtKB">
        <authorList>
            <consortium name="RefSeq"/>
        </authorList>
    </citation>
    <scope>IDENTIFICATION</scope>
</reference>
<dbReference type="Pfam" id="PF00643">
    <property type="entry name" value="zf-B_box"/>
    <property type="match status" value="1"/>
</dbReference>
<dbReference type="SUPFAM" id="SSF57845">
    <property type="entry name" value="B-box zinc-binding domain"/>
    <property type="match status" value="1"/>
</dbReference>
<accession>A0ABM0JGV7</accession>